<reference evidence="2 3" key="1">
    <citation type="submission" date="2015-01" db="EMBL/GenBank/DDBJ databases">
        <title>Genome sequence of the beneficial rhizobacterium Pseudomonas fluorescens 2-79.</title>
        <authorList>
            <person name="Thuermer A."/>
            <person name="Daniel R."/>
        </authorList>
    </citation>
    <scope>NUCLEOTIDE SEQUENCE [LARGE SCALE GENOMIC DNA]</scope>
    <source>
        <strain evidence="2 3">2-79</strain>
    </source>
</reference>
<evidence type="ECO:0000256" key="1">
    <source>
        <dbReference type="SAM" id="Coils"/>
    </source>
</evidence>
<keyword evidence="1" id="KW-0175">Coiled coil</keyword>
<evidence type="ECO:0000313" key="2">
    <source>
        <dbReference type="EMBL" id="KIR20541.1"/>
    </source>
</evidence>
<accession>A0A0D0TAB5</accession>
<name>A0A0D0TAB5_PSEFL</name>
<feature type="coiled-coil region" evidence="1">
    <location>
        <begin position="936"/>
        <end position="988"/>
    </location>
</feature>
<sequence>MPDSPTALSQLPSQAVHAHFATRPALFSVVFKALRTGISERYPNLQLDLLTLKLASPTPSGGYAFSLLAHVALAHVLNPRLLDLSPRGELPYYLSPAPGSGLADIDMQVIAQVIDELRGSLHLSFQQDLVDYWSQADSHGRSRWQWLGEFLQGQMTAAAAAASTLGDTQRDMLAIAAAWPARSERLPRSTPATYAYFIETTLARATQEVHLLTPDLLLIRDKQVLLCNVAGAVEAFDSLDAFGQVWSLRLQRQYQFDSLTWRRSEPDGNLFEQQAGLILNQQLEDLAAMDLRGPSEAEVDRRLDRLTDPAMLFIQAPTGDPVLLQKIEAQLPGWLRQATADDRFAYHLHLQQVATVLRVNQGRSYNEGIENLHDFSRASLRKQMQADHGDYDPDDVLLDFAVAAGYPGGAGIIDHVRMSLTELAVKNLAGKPKGTLTLSSKSGGTLPPWLTDDYVLGSSGLIQRVDIGTAYPQTIKDLLLSDSVDARLREQLFTRELKVHLPRMALEFAIRQQYGVTTLGYRYVDALMGETPTDRIVDGQEIVLRPLALCRKTGATPDVVNNFFIIEPRDASIGPHVLYRPLYADALYQYPTREALLEALAAPGDLQASVLTWLSDRARPIYDHGGIKEPHIIRFLAGDEFAIPEKPAPATLAVDEGAEEWLQSQVNGQLLSHLFGSTARALVELADRESVSNSESRWAIVMEGAWLLFNTLLLPLARGPAMLAGWFLVLVSSLEQDLAGLDSSDPTTRELAFIDLLLNTAMVLLHAASPSPRTQPQAHEDVAPALTAWRRPAHSAQEPTVPQVSHGEVALPGEPPATGHTPLDFSRSLASPKAGARLLKLLLDLHVPWPDSLPVAQASGPFKGLYRIGETWHASLAGLLFQVSVVQGFGEVYLVDPQHPLRPGFKLASDGQGHWQLQRQARLAGGMPRERRERWQRQHRDRLKALEADLARLNLEFLPQALASLPLKSALDKARVELVEQKQKLREDWLRLRTASEIPGLQDKLAARHGQRREIVARARAEWGVAFERYQQNAEMSNAAMQRIQDKASELMEADNANAKHKTSRNVGAKAIYDYWGSVFEALMQKFTDILETDQGENADELFDRVNRELPEGIPYAYQTFLDTRKRQIETLREMHDPIEKIQTALKQADPELREFLLKEHPEDQYLSVVTVEQNILMFLAELVLDRTHTSRSPAELPFIVELTNPENTTRILAHTEMRTTSGYSTTEQIDVLKGALERYERMENAVNSLSEMGSGFVREAYRTEFLDQLVIARTSLEAQLADVLLTEEGFAHVPGVAAPTRPKPASRKVIKTRKQATLVGDLRPPDAATPGSFVDIKDPLTGQTVATYHEHANQSEWVEVEVAKPSTPTPVAKARALKIIRQNADTLIAQRAGIERTIRAQQKKLQDPARRETLSPLDWDDMLSQHARKLEALADEIQRDHPSQASAGSLVKQYRDEAASAQTLARQVCAEGYKQQLPKASNVAYLWRHGFVDINLAKSREPLAAGDFLSEYAVYEKGTAHVLWYAHFHYPTVETPAAQYSFGHLKLPADQLFTRRQLIEKAAAENRAVVNLDKATIRPPLDKQLFLDLEPARAE</sequence>
<proteinExistence type="predicted"/>
<organism evidence="2 3">
    <name type="scientific">Pseudomonas fluorescens</name>
    <dbReference type="NCBI Taxonomy" id="294"/>
    <lineage>
        <taxon>Bacteria</taxon>
        <taxon>Pseudomonadati</taxon>
        <taxon>Pseudomonadota</taxon>
        <taxon>Gammaproteobacteria</taxon>
        <taxon>Pseudomonadales</taxon>
        <taxon>Pseudomonadaceae</taxon>
        <taxon>Pseudomonas</taxon>
    </lineage>
</organism>
<dbReference type="Proteomes" id="UP000032210">
    <property type="component" value="Unassembled WGS sequence"/>
</dbReference>
<comment type="caution">
    <text evidence="2">The sequence shown here is derived from an EMBL/GenBank/DDBJ whole genome shotgun (WGS) entry which is preliminary data.</text>
</comment>
<gene>
    <name evidence="2" type="ORF">PFLU3_39980</name>
</gene>
<evidence type="ECO:0000313" key="3">
    <source>
        <dbReference type="Proteomes" id="UP000032210"/>
    </source>
</evidence>
<dbReference type="PATRIC" id="fig|294.125.peg.4104"/>
<dbReference type="EMBL" id="JXCQ01000044">
    <property type="protein sequence ID" value="KIR20541.1"/>
    <property type="molecule type" value="Genomic_DNA"/>
</dbReference>
<dbReference type="RefSeq" id="WP_043050271.1">
    <property type="nucleotide sequence ID" value="NZ_JXCQ01000044.1"/>
</dbReference>
<protein>
    <submittedName>
        <fullName evidence="2">Uncharacterized protein</fullName>
    </submittedName>
</protein>